<dbReference type="GO" id="GO:0008168">
    <property type="term" value="F:methyltransferase activity"/>
    <property type="evidence" value="ECO:0007669"/>
    <property type="project" value="UniProtKB-KW"/>
</dbReference>
<dbReference type="KEGG" id="phn:PAEH1_01295"/>
<dbReference type="STRING" id="643674.PAEH1_01295"/>
<gene>
    <name evidence="1" type="ORF">PAEH1_01295</name>
</gene>
<evidence type="ECO:0000313" key="1">
    <source>
        <dbReference type="EMBL" id="AQS50518.1"/>
    </source>
</evidence>
<organism evidence="1 2">
    <name type="scientific">Paenalcaligenes hominis</name>
    <dbReference type="NCBI Taxonomy" id="643674"/>
    <lineage>
        <taxon>Bacteria</taxon>
        <taxon>Pseudomonadati</taxon>
        <taxon>Pseudomonadota</taxon>
        <taxon>Betaproteobacteria</taxon>
        <taxon>Burkholderiales</taxon>
        <taxon>Alcaligenaceae</taxon>
        <taxon>Paenalcaligenes</taxon>
    </lineage>
</organism>
<protein>
    <submittedName>
        <fullName evidence="1">SAM-dependent methyltransferase</fullName>
    </submittedName>
</protein>
<dbReference type="InterPro" id="IPR029063">
    <property type="entry name" value="SAM-dependent_MTases_sf"/>
</dbReference>
<dbReference type="Proteomes" id="UP000189369">
    <property type="component" value="Chromosome"/>
</dbReference>
<evidence type="ECO:0000313" key="2">
    <source>
        <dbReference type="Proteomes" id="UP000189369"/>
    </source>
</evidence>
<keyword evidence="1" id="KW-0808">Transferase</keyword>
<keyword evidence="1" id="KW-0489">Methyltransferase</keyword>
<sequence length="171" mass="19718">MTILPQVLDPACGGRMFWFDRQDQRCLFGDVRHESIVVTDRTHKENGTRAVHIHPDVQFDFRNMPFADDTFYHVVFDPPHLVRAGPRSWLAAKYGKLGADWQEDLRKGFAECFRVLKPNGTLVFKWNEVQVPLKDILALADEPPLYGQRGGRQNRTHWVAFMKPDLPSSIS</sequence>
<reference evidence="1 2" key="1">
    <citation type="submission" date="2017-01" db="EMBL/GenBank/DDBJ databases">
        <title>Complete Genome Sequence of Paenalcaligenes hominis, Isolated from a paraplegic Patient with neurogenic bladder.</title>
        <authorList>
            <person name="Mukhopadhyay R."/>
            <person name="Joaquin J."/>
            <person name="Hogue R."/>
            <person name="Kilaru A."/>
            <person name="Jospin G."/>
            <person name="Mars K."/>
            <person name="Eisen J.A."/>
            <person name="Chaturvedi V."/>
        </authorList>
    </citation>
    <scope>NUCLEOTIDE SEQUENCE [LARGE SCALE GENOMIC DNA]</scope>
    <source>
        <strain evidence="1 2">15S00501</strain>
    </source>
</reference>
<dbReference type="SUPFAM" id="SSF53335">
    <property type="entry name" value="S-adenosyl-L-methionine-dependent methyltransferases"/>
    <property type="match status" value="1"/>
</dbReference>
<proteinExistence type="predicted"/>
<name>A0A1U9JXL8_9BURK</name>
<dbReference type="GO" id="GO:0032259">
    <property type="term" value="P:methylation"/>
    <property type="evidence" value="ECO:0007669"/>
    <property type="project" value="UniProtKB-KW"/>
</dbReference>
<dbReference type="OrthoDB" id="8781114at2"/>
<accession>A0A1U9JXL8</accession>
<dbReference type="EMBL" id="CP019697">
    <property type="protein sequence ID" value="AQS50518.1"/>
    <property type="molecule type" value="Genomic_DNA"/>
</dbReference>
<dbReference type="Gene3D" id="3.40.50.150">
    <property type="entry name" value="Vaccinia Virus protein VP39"/>
    <property type="match status" value="1"/>
</dbReference>
<dbReference type="REBASE" id="191425">
    <property type="entry name" value="M.Pho501ORF1295P"/>
</dbReference>
<dbReference type="AlphaFoldDB" id="A0A1U9JXL8"/>